<name>A0ABX8JCF2_9BACT</name>
<sequence>MSNQLPNTITVDKGTIHHHKLDRVSSETLHLIQALHRREFGFRIKKDFIIRRAFRGYLEYLTKGIVTPEVELKGLTSAIEGRA</sequence>
<proteinExistence type="predicted"/>
<gene>
    <name evidence="1" type="ORF">KP005_11975</name>
</gene>
<protein>
    <submittedName>
        <fullName evidence="1">Uncharacterized protein</fullName>
    </submittedName>
</protein>
<accession>A0ABX8JCF2</accession>
<reference evidence="1 2" key="1">
    <citation type="submission" date="2021-06" db="EMBL/GenBank/DDBJ databases">
        <title>Gemonas diversity in paddy soil.</title>
        <authorList>
            <person name="Liu G."/>
        </authorList>
    </citation>
    <scope>NUCLEOTIDE SEQUENCE [LARGE SCALE GENOMIC DNA]</scope>
    <source>
        <strain evidence="1 2">RG29</strain>
    </source>
</reference>
<organism evidence="1 2">
    <name type="scientific">Geomonas diazotrophica</name>
    <dbReference type="NCBI Taxonomy" id="2843197"/>
    <lineage>
        <taxon>Bacteria</taxon>
        <taxon>Pseudomonadati</taxon>
        <taxon>Thermodesulfobacteriota</taxon>
        <taxon>Desulfuromonadia</taxon>
        <taxon>Geobacterales</taxon>
        <taxon>Geobacteraceae</taxon>
        <taxon>Geomonas</taxon>
    </lineage>
</organism>
<dbReference type="Proteomes" id="UP000683493">
    <property type="component" value="Chromosome"/>
</dbReference>
<dbReference type="EMBL" id="CP076724">
    <property type="protein sequence ID" value="QWV96098.1"/>
    <property type="molecule type" value="Genomic_DNA"/>
</dbReference>
<evidence type="ECO:0000313" key="2">
    <source>
        <dbReference type="Proteomes" id="UP000683493"/>
    </source>
</evidence>
<evidence type="ECO:0000313" key="1">
    <source>
        <dbReference type="EMBL" id="QWV96098.1"/>
    </source>
</evidence>
<keyword evidence="2" id="KW-1185">Reference proteome</keyword>